<feature type="region of interest" description="Disordered" evidence="1">
    <location>
        <begin position="26"/>
        <end position="63"/>
    </location>
</feature>
<feature type="compositionally biased region" description="Basic residues" evidence="1">
    <location>
        <begin position="32"/>
        <end position="63"/>
    </location>
</feature>
<sequence>MKKIAIVIMSACMLLTAGSAAYASAPVSEKKHEHKMHTKKMLEKKKKNMRSKSTHKVHKMHTE</sequence>
<name>A0ABV6J765_9BACL</name>
<feature type="chain" id="PRO_5046633724" description="Pentapeptide MXKDX repeat protein" evidence="2">
    <location>
        <begin position="24"/>
        <end position="63"/>
    </location>
</feature>
<evidence type="ECO:0000313" key="3">
    <source>
        <dbReference type="EMBL" id="MFC0391722.1"/>
    </source>
</evidence>
<evidence type="ECO:0000256" key="2">
    <source>
        <dbReference type="SAM" id="SignalP"/>
    </source>
</evidence>
<organism evidence="3 4">
    <name type="scientific">Paenibacillus mendelii</name>
    <dbReference type="NCBI Taxonomy" id="206163"/>
    <lineage>
        <taxon>Bacteria</taxon>
        <taxon>Bacillati</taxon>
        <taxon>Bacillota</taxon>
        <taxon>Bacilli</taxon>
        <taxon>Bacillales</taxon>
        <taxon>Paenibacillaceae</taxon>
        <taxon>Paenibacillus</taxon>
    </lineage>
</organism>
<proteinExistence type="predicted"/>
<feature type="signal peptide" evidence="2">
    <location>
        <begin position="1"/>
        <end position="23"/>
    </location>
</feature>
<gene>
    <name evidence="3" type="ORF">ACFFJ8_10135</name>
</gene>
<dbReference type="RefSeq" id="WP_204821151.1">
    <property type="nucleotide sequence ID" value="NZ_JANHOF010000011.1"/>
</dbReference>
<evidence type="ECO:0000313" key="4">
    <source>
        <dbReference type="Proteomes" id="UP001589818"/>
    </source>
</evidence>
<reference evidence="3 4" key="1">
    <citation type="submission" date="2024-09" db="EMBL/GenBank/DDBJ databases">
        <authorList>
            <person name="Sun Q."/>
            <person name="Mori K."/>
        </authorList>
    </citation>
    <scope>NUCLEOTIDE SEQUENCE [LARGE SCALE GENOMIC DNA]</scope>
    <source>
        <strain evidence="3 4">CCM 4839</strain>
    </source>
</reference>
<protein>
    <recommendedName>
        <fullName evidence="5">Pentapeptide MXKDX repeat protein</fullName>
    </recommendedName>
</protein>
<dbReference type="Proteomes" id="UP001589818">
    <property type="component" value="Unassembled WGS sequence"/>
</dbReference>
<evidence type="ECO:0008006" key="5">
    <source>
        <dbReference type="Google" id="ProtNLM"/>
    </source>
</evidence>
<evidence type="ECO:0000256" key="1">
    <source>
        <dbReference type="SAM" id="MobiDB-lite"/>
    </source>
</evidence>
<accession>A0ABV6J765</accession>
<comment type="caution">
    <text evidence="3">The sequence shown here is derived from an EMBL/GenBank/DDBJ whole genome shotgun (WGS) entry which is preliminary data.</text>
</comment>
<keyword evidence="2" id="KW-0732">Signal</keyword>
<dbReference type="EMBL" id="JBHLVF010000012">
    <property type="protein sequence ID" value="MFC0391722.1"/>
    <property type="molecule type" value="Genomic_DNA"/>
</dbReference>
<keyword evidence="4" id="KW-1185">Reference proteome</keyword>